<evidence type="ECO:0000256" key="2">
    <source>
        <dbReference type="ARBA" id="ARBA00022692"/>
    </source>
</evidence>
<keyword evidence="4 5" id="KW-0472">Membrane</keyword>
<dbReference type="AlphaFoldDB" id="A0A3S4TX80"/>
<keyword evidence="1" id="KW-1003">Cell membrane</keyword>
<accession>A0A3S4TX80</accession>
<dbReference type="SMART" id="SM00327">
    <property type="entry name" value="VWA"/>
    <property type="match status" value="1"/>
</dbReference>
<evidence type="ECO:0000313" key="8">
    <source>
        <dbReference type="Proteomes" id="UP000274578"/>
    </source>
</evidence>
<protein>
    <submittedName>
        <fullName evidence="7">Mg-chelatase subunit ChlD</fullName>
    </submittedName>
</protein>
<dbReference type="Pfam" id="PF07584">
    <property type="entry name" value="BatA"/>
    <property type="match status" value="1"/>
</dbReference>
<evidence type="ECO:0000256" key="5">
    <source>
        <dbReference type="SAM" id="Phobius"/>
    </source>
</evidence>
<feature type="transmembrane region" description="Helical" evidence="5">
    <location>
        <begin position="6"/>
        <end position="26"/>
    </location>
</feature>
<feature type="domain" description="VWFA" evidence="6">
    <location>
        <begin position="91"/>
        <end position="289"/>
    </location>
</feature>
<dbReference type="PANTHER" id="PTHR22550:SF5">
    <property type="entry name" value="LEUCINE ZIPPER PROTEIN 4"/>
    <property type="match status" value="1"/>
</dbReference>
<reference evidence="7 8" key="1">
    <citation type="submission" date="2018-12" db="EMBL/GenBank/DDBJ databases">
        <authorList>
            <consortium name="Pathogen Informatics"/>
        </authorList>
    </citation>
    <scope>NUCLEOTIDE SEQUENCE [LARGE SCALE GENOMIC DNA]</scope>
    <source>
        <strain evidence="7 8">NCTC13071</strain>
    </source>
</reference>
<dbReference type="InterPro" id="IPR024163">
    <property type="entry name" value="Aerotolerance_reg_N"/>
</dbReference>
<dbReference type="InterPro" id="IPR050768">
    <property type="entry name" value="UPF0353/GerABKA_families"/>
</dbReference>
<sequence length="342" mass="38137">MLRFEDPTYLWLLLVIPILAMMRFGVWRQRKKKLQRFGNPVLLKEMMPDVSKYRPTIKFWLLLSAMAILILMIARPQAGTKISHDKRNGIEVIIALDISNSMLAEDVTPSRLEKSKLLIENLVDHFTNDKVGLVVFAGDAFVQLPITSDYVSAKMFLQNIKPSLIATQGTDLARAIELSQNSFMQRDNIGKAIIVITDGEDHEGGALEAAKAAHKKGSNVFILGIGDPKGTPIPDGEGGYMKDNKGQTVMSALNEQMCQQIAQAGSGTYIHVDNTNDAQEKLNAELSKLQSGMTDGVIYSEYSEQFQAFGIILLLLLIVEVILQESKNPKFKNIKLFRRREA</sequence>
<evidence type="ECO:0000256" key="4">
    <source>
        <dbReference type="ARBA" id="ARBA00023136"/>
    </source>
</evidence>
<dbReference type="EMBL" id="LR134384">
    <property type="protein sequence ID" value="VEH15336.1"/>
    <property type="molecule type" value="Genomic_DNA"/>
</dbReference>
<evidence type="ECO:0000256" key="1">
    <source>
        <dbReference type="ARBA" id="ARBA00022475"/>
    </source>
</evidence>
<organism evidence="7 8">
    <name type="scientific">Segatella oris</name>
    <dbReference type="NCBI Taxonomy" id="28135"/>
    <lineage>
        <taxon>Bacteria</taxon>
        <taxon>Pseudomonadati</taxon>
        <taxon>Bacteroidota</taxon>
        <taxon>Bacteroidia</taxon>
        <taxon>Bacteroidales</taxon>
        <taxon>Prevotellaceae</taxon>
        <taxon>Segatella</taxon>
    </lineage>
</organism>
<keyword evidence="2 5" id="KW-0812">Transmembrane</keyword>
<dbReference type="Proteomes" id="UP000274578">
    <property type="component" value="Chromosome 1"/>
</dbReference>
<dbReference type="SUPFAM" id="SSF53300">
    <property type="entry name" value="vWA-like"/>
    <property type="match status" value="1"/>
</dbReference>
<evidence type="ECO:0000259" key="6">
    <source>
        <dbReference type="PROSITE" id="PS50234"/>
    </source>
</evidence>
<feature type="transmembrane region" description="Helical" evidence="5">
    <location>
        <begin position="306"/>
        <end position="323"/>
    </location>
</feature>
<dbReference type="InterPro" id="IPR002035">
    <property type="entry name" value="VWF_A"/>
</dbReference>
<dbReference type="KEGG" id="poc:NCTC13071_01336"/>
<keyword evidence="3 5" id="KW-1133">Transmembrane helix</keyword>
<evidence type="ECO:0000313" key="7">
    <source>
        <dbReference type="EMBL" id="VEH15336.1"/>
    </source>
</evidence>
<name>A0A3S4TX80_9BACT</name>
<proteinExistence type="predicted"/>
<dbReference type="InterPro" id="IPR036465">
    <property type="entry name" value="vWFA_dom_sf"/>
</dbReference>
<dbReference type="Gene3D" id="3.40.50.410">
    <property type="entry name" value="von Willebrand factor, type A domain"/>
    <property type="match status" value="1"/>
</dbReference>
<dbReference type="PANTHER" id="PTHR22550">
    <property type="entry name" value="SPORE GERMINATION PROTEIN"/>
    <property type="match status" value="1"/>
</dbReference>
<dbReference type="PROSITE" id="PS50234">
    <property type="entry name" value="VWFA"/>
    <property type="match status" value="1"/>
</dbReference>
<dbReference type="RefSeq" id="WP_025879778.1">
    <property type="nucleotide sequence ID" value="NZ_LR134384.1"/>
</dbReference>
<feature type="transmembrane region" description="Helical" evidence="5">
    <location>
        <begin position="56"/>
        <end position="74"/>
    </location>
</feature>
<dbReference type="GeneID" id="85012176"/>
<evidence type="ECO:0000256" key="3">
    <source>
        <dbReference type="ARBA" id="ARBA00022989"/>
    </source>
</evidence>
<dbReference type="Pfam" id="PF13519">
    <property type="entry name" value="VWA_2"/>
    <property type="match status" value="1"/>
</dbReference>
<gene>
    <name evidence="7" type="ORF">NCTC13071_01336</name>
</gene>